<accession>A0A644XBC1</accession>
<gene>
    <name evidence="1" type="ORF">SDC9_59416</name>
</gene>
<dbReference type="AlphaFoldDB" id="A0A644XBC1"/>
<proteinExistence type="predicted"/>
<comment type="caution">
    <text evidence="1">The sequence shown here is derived from an EMBL/GenBank/DDBJ whole genome shotgun (WGS) entry which is preliminary data.</text>
</comment>
<organism evidence="1">
    <name type="scientific">bioreactor metagenome</name>
    <dbReference type="NCBI Taxonomy" id="1076179"/>
    <lineage>
        <taxon>unclassified sequences</taxon>
        <taxon>metagenomes</taxon>
        <taxon>ecological metagenomes</taxon>
    </lineage>
</organism>
<evidence type="ECO:0008006" key="2">
    <source>
        <dbReference type="Google" id="ProtNLM"/>
    </source>
</evidence>
<dbReference type="InterPro" id="IPR021254">
    <property type="entry name" value="DUF2806"/>
</dbReference>
<protein>
    <recommendedName>
        <fullName evidence="2">DUF2806 domain-containing protein</fullName>
    </recommendedName>
</protein>
<name>A0A644XBC1_9ZZZZ</name>
<dbReference type="EMBL" id="VSSQ01002060">
    <property type="protein sequence ID" value="MPM13061.1"/>
    <property type="molecule type" value="Genomic_DNA"/>
</dbReference>
<evidence type="ECO:0000313" key="1">
    <source>
        <dbReference type="EMBL" id="MPM13061.1"/>
    </source>
</evidence>
<reference evidence="1" key="1">
    <citation type="submission" date="2019-08" db="EMBL/GenBank/DDBJ databases">
        <authorList>
            <person name="Kucharzyk K."/>
            <person name="Murdoch R.W."/>
            <person name="Higgins S."/>
            <person name="Loffler F."/>
        </authorList>
    </citation>
    <scope>NUCLEOTIDE SEQUENCE</scope>
</reference>
<dbReference type="Pfam" id="PF10987">
    <property type="entry name" value="DUF2806"/>
    <property type="match status" value="1"/>
</dbReference>
<sequence length="281" mass="32292">MSENPIAKLGDLSKPATFLIEKISDALGGFFKPFQIVRCAKAEAQAAIIEAESHIQVTDLYRRAAFRFFEEEAKKQSNIENITQEAILHLNEEASPQDVQDDWITNFFDKCRIVSDADMQKLWSRLLAEEANLPGKFSRKTVNLLADLDKSDADLFVYLCSFCWTINNYVPLVFDVHQEIYSRHYINFNALSHLESLGLVHFNDLAGYRRMKLPKKITVSYYERPVELTFPKDTENDLSLGKVLLTQAGQELFPICGSKPIDEFFDFVYASWEEQSLVPKR</sequence>